<dbReference type="Proteomes" id="UP000230069">
    <property type="component" value="Unassembled WGS sequence"/>
</dbReference>
<protein>
    <submittedName>
        <fullName evidence="1">Uncharacterized protein</fullName>
    </submittedName>
</protein>
<keyword evidence="2" id="KW-1185">Reference proteome</keyword>
<evidence type="ECO:0000313" key="2">
    <source>
        <dbReference type="Proteomes" id="UP000230069"/>
    </source>
</evidence>
<evidence type="ECO:0000313" key="1">
    <source>
        <dbReference type="EMBL" id="PIA58941.1"/>
    </source>
</evidence>
<dbReference type="InParanoid" id="A0A2G5ET66"/>
<proteinExistence type="predicted"/>
<dbReference type="EMBL" id="KZ305021">
    <property type="protein sequence ID" value="PIA58941.1"/>
    <property type="molecule type" value="Genomic_DNA"/>
</dbReference>
<dbReference type="AlphaFoldDB" id="A0A2G5ET66"/>
<gene>
    <name evidence="1" type="ORF">AQUCO_00400062v1</name>
</gene>
<accession>A0A2G5ET66</accession>
<sequence>MYELVTTVLCKLVMEKKSLLLLHLSFEGKMELRTLIESLLISLRPPHQERFFHVHLPTTMSSFRLYRSSIAIILCFCAVITRHRKLWQAIV</sequence>
<reference evidence="1 2" key="1">
    <citation type="submission" date="2017-09" db="EMBL/GenBank/DDBJ databases">
        <title>WGS assembly of Aquilegia coerulea Goldsmith.</title>
        <authorList>
            <person name="Hodges S."/>
            <person name="Kramer E."/>
            <person name="Nordborg M."/>
            <person name="Tomkins J."/>
            <person name="Borevitz J."/>
            <person name="Derieg N."/>
            <person name="Yan J."/>
            <person name="Mihaltcheva S."/>
            <person name="Hayes R.D."/>
            <person name="Rokhsar D."/>
        </authorList>
    </citation>
    <scope>NUCLEOTIDE SEQUENCE [LARGE SCALE GENOMIC DNA]</scope>
    <source>
        <strain evidence="2">cv. Goldsmith</strain>
    </source>
</reference>
<name>A0A2G5ET66_AQUCA</name>
<organism evidence="1 2">
    <name type="scientific">Aquilegia coerulea</name>
    <name type="common">Rocky mountain columbine</name>
    <dbReference type="NCBI Taxonomy" id="218851"/>
    <lineage>
        <taxon>Eukaryota</taxon>
        <taxon>Viridiplantae</taxon>
        <taxon>Streptophyta</taxon>
        <taxon>Embryophyta</taxon>
        <taxon>Tracheophyta</taxon>
        <taxon>Spermatophyta</taxon>
        <taxon>Magnoliopsida</taxon>
        <taxon>Ranunculales</taxon>
        <taxon>Ranunculaceae</taxon>
        <taxon>Thalictroideae</taxon>
        <taxon>Aquilegia</taxon>
    </lineage>
</organism>